<dbReference type="AlphaFoldDB" id="A0A177B2V6"/>
<dbReference type="EMBL" id="LWCA01000417">
    <property type="protein sequence ID" value="OAF68609.1"/>
    <property type="molecule type" value="Genomic_DNA"/>
</dbReference>
<dbReference type="InterPro" id="IPR050113">
    <property type="entry name" value="Ub_conjugating_enzyme"/>
</dbReference>
<dbReference type="Pfam" id="PF00179">
    <property type="entry name" value="UQ_con"/>
    <property type="match status" value="1"/>
</dbReference>
<comment type="similarity">
    <text evidence="4">Belongs to the ubiquitin-conjugating enzyme family.</text>
</comment>
<comment type="caution">
    <text evidence="6">The sequence shown here is derived from an EMBL/GenBank/DDBJ whole genome shotgun (WGS) entry which is preliminary data.</text>
</comment>
<keyword evidence="2 4" id="KW-0833">Ubl conjugation pathway</keyword>
<keyword evidence="7" id="KW-1185">Reference proteome</keyword>
<name>A0A177B2V6_9BILA</name>
<dbReference type="GO" id="GO:0016740">
    <property type="term" value="F:transferase activity"/>
    <property type="evidence" value="ECO:0007669"/>
    <property type="project" value="UniProtKB-KW"/>
</dbReference>
<keyword evidence="1" id="KW-0808">Transferase</keyword>
<dbReference type="SUPFAM" id="SSF54495">
    <property type="entry name" value="UBC-like"/>
    <property type="match status" value="1"/>
</dbReference>
<dbReference type="InterPro" id="IPR016135">
    <property type="entry name" value="UBQ-conjugating_enzyme/RWD"/>
</dbReference>
<evidence type="ECO:0000313" key="6">
    <source>
        <dbReference type="EMBL" id="OAF68609.1"/>
    </source>
</evidence>
<gene>
    <name evidence="6" type="ORF">A3Q56_03618</name>
</gene>
<dbReference type="OrthoDB" id="19692at2759"/>
<evidence type="ECO:0000256" key="4">
    <source>
        <dbReference type="RuleBase" id="RU362109"/>
    </source>
</evidence>
<dbReference type="GO" id="GO:0005524">
    <property type="term" value="F:ATP binding"/>
    <property type="evidence" value="ECO:0007669"/>
    <property type="project" value="UniProtKB-UniRule"/>
</dbReference>
<proteinExistence type="inferred from homology"/>
<dbReference type="FunFam" id="3.10.110.10:FF:000051">
    <property type="entry name" value="ubiquitin-conjugating enzyme E2 R2-like"/>
    <property type="match status" value="1"/>
</dbReference>
<feature type="domain" description="UBC core" evidence="5">
    <location>
        <begin position="19"/>
        <end position="184"/>
    </location>
</feature>
<evidence type="ECO:0000259" key="5">
    <source>
        <dbReference type="PROSITE" id="PS50127"/>
    </source>
</evidence>
<dbReference type="Gene3D" id="3.10.110.10">
    <property type="entry name" value="Ubiquitin Conjugating Enzyme"/>
    <property type="match status" value="1"/>
</dbReference>
<dbReference type="PANTHER" id="PTHR24067">
    <property type="entry name" value="UBIQUITIN-CONJUGATING ENZYME E2"/>
    <property type="match status" value="1"/>
</dbReference>
<dbReference type="Proteomes" id="UP000078046">
    <property type="component" value="Unassembled WGS sequence"/>
</dbReference>
<dbReference type="SMART" id="SM00212">
    <property type="entry name" value="UBCc"/>
    <property type="match status" value="1"/>
</dbReference>
<dbReference type="InterPro" id="IPR000608">
    <property type="entry name" value="UBC"/>
</dbReference>
<dbReference type="InterPro" id="IPR023313">
    <property type="entry name" value="UBQ-conjugating_AS"/>
</dbReference>
<keyword evidence="4" id="KW-0547">Nucleotide-binding</keyword>
<evidence type="ECO:0000313" key="7">
    <source>
        <dbReference type="Proteomes" id="UP000078046"/>
    </source>
</evidence>
<feature type="active site" description="Glycyl thioester intermediate" evidence="3">
    <location>
        <position position="104"/>
    </location>
</feature>
<accession>A0A177B2V6</accession>
<keyword evidence="4" id="KW-0067">ATP-binding</keyword>
<evidence type="ECO:0000256" key="3">
    <source>
        <dbReference type="PROSITE-ProRule" id="PRU10133"/>
    </source>
</evidence>
<organism evidence="6 7">
    <name type="scientific">Intoshia linei</name>
    <dbReference type="NCBI Taxonomy" id="1819745"/>
    <lineage>
        <taxon>Eukaryota</taxon>
        <taxon>Metazoa</taxon>
        <taxon>Spiralia</taxon>
        <taxon>Lophotrochozoa</taxon>
        <taxon>Mesozoa</taxon>
        <taxon>Orthonectida</taxon>
        <taxon>Rhopaluridae</taxon>
        <taxon>Intoshia</taxon>
    </lineage>
</organism>
<reference evidence="6 7" key="1">
    <citation type="submission" date="2016-04" db="EMBL/GenBank/DDBJ databases">
        <title>The genome of Intoshia linei affirms orthonectids as highly simplified spiralians.</title>
        <authorList>
            <person name="Mikhailov K.V."/>
            <person name="Slusarev G.S."/>
            <person name="Nikitin M.A."/>
            <person name="Logacheva M.D."/>
            <person name="Penin A."/>
            <person name="Aleoshin V."/>
            <person name="Panchin Y.V."/>
        </authorList>
    </citation>
    <scope>NUCLEOTIDE SEQUENCE [LARGE SCALE GENOMIC DNA]</scope>
    <source>
        <strain evidence="6">Intl2013</strain>
        <tissue evidence="6">Whole animal</tissue>
    </source>
</reference>
<evidence type="ECO:0000256" key="2">
    <source>
        <dbReference type="ARBA" id="ARBA00022786"/>
    </source>
</evidence>
<sequence>MDVISKSAAHNRIQAQYRTAIKSLQSELEDLMNNPIEGFRVSLLNDANIFEWLVIIFGPPDTLYAGGYFKAKMKFPKDYPFGPPSLTFINSIWHPNIYKTGEVCISILHAPLHDPRSGELPSEVWKPIHTVSTVLISIISLLSEPNTSSPANVEASLMYRRYLTKSDKDEYLTVIKKNIRDSKIEAKKDGISIPTTLKEYLASKSPEKIEKPKKTVCDFYDDDYFDFDNTTLELYEEDEDNVKVIDDPVDSGTEMC</sequence>
<protein>
    <recommendedName>
        <fullName evidence="5">UBC core domain-containing protein</fullName>
    </recommendedName>
</protein>
<dbReference type="PROSITE" id="PS00183">
    <property type="entry name" value="UBC_1"/>
    <property type="match status" value="1"/>
</dbReference>
<dbReference type="PROSITE" id="PS50127">
    <property type="entry name" value="UBC_2"/>
    <property type="match status" value="1"/>
</dbReference>
<evidence type="ECO:0000256" key="1">
    <source>
        <dbReference type="ARBA" id="ARBA00022679"/>
    </source>
</evidence>